<evidence type="ECO:0000259" key="8">
    <source>
        <dbReference type="Pfam" id="PF04577"/>
    </source>
</evidence>
<proteinExistence type="predicted"/>
<dbReference type="AlphaFoldDB" id="A0AAD5Z3I8"/>
<organism evidence="9 10">
    <name type="scientific">Rhynchospora tenuis</name>
    <dbReference type="NCBI Taxonomy" id="198213"/>
    <lineage>
        <taxon>Eukaryota</taxon>
        <taxon>Viridiplantae</taxon>
        <taxon>Streptophyta</taxon>
        <taxon>Embryophyta</taxon>
        <taxon>Tracheophyta</taxon>
        <taxon>Spermatophyta</taxon>
        <taxon>Magnoliopsida</taxon>
        <taxon>Liliopsida</taxon>
        <taxon>Poales</taxon>
        <taxon>Cyperaceae</taxon>
        <taxon>Cyperoideae</taxon>
        <taxon>Rhynchosporeae</taxon>
        <taxon>Rhynchospora</taxon>
    </lineage>
</organism>
<dbReference type="PANTHER" id="PTHR20961">
    <property type="entry name" value="GLYCOSYLTRANSFERASE"/>
    <property type="match status" value="1"/>
</dbReference>
<evidence type="ECO:0000256" key="4">
    <source>
        <dbReference type="ARBA" id="ARBA00022679"/>
    </source>
</evidence>
<feature type="compositionally biased region" description="Basic and acidic residues" evidence="6">
    <location>
        <begin position="63"/>
        <end position="76"/>
    </location>
</feature>
<dbReference type="EMBL" id="JAMRDG010000002">
    <property type="protein sequence ID" value="KAJ3686031.1"/>
    <property type="molecule type" value="Genomic_DNA"/>
</dbReference>
<keyword evidence="7" id="KW-1133">Transmembrane helix</keyword>
<evidence type="ECO:0000313" key="9">
    <source>
        <dbReference type="EMBL" id="KAJ3686031.1"/>
    </source>
</evidence>
<evidence type="ECO:0000313" key="10">
    <source>
        <dbReference type="Proteomes" id="UP001210211"/>
    </source>
</evidence>
<feature type="transmembrane region" description="Helical" evidence="7">
    <location>
        <begin position="12"/>
        <end position="34"/>
    </location>
</feature>
<comment type="subcellular location">
    <subcellularLocation>
        <location evidence="1">Golgi apparatus membrane</location>
        <topology evidence="1">Single-pass type II membrane protein</topology>
    </subcellularLocation>
</comment>
<gene>
    <name evidence="9" type="ORF">LUZ61_015195</name>
</gene>
<keyword evidence="4" id="KW-0808">Transferase</keyword>
<comment type="pathway">
    <text evidence="2">Glycan metabolism.</text>
</comment>
<accession>A0AAD5Z3I8</accession>
<keyword evidence="7" id="KW-0812">Transmembrane</keyword>
<feature type="compositionally biased region" description="Basic and acidic residues" evidence="6">
    <location>
        <begin position="92"/>
        <end position="101"/>
    </location>
</feature>
<dbReference type="Pfam" id="PF04577">
    <property type="entry name" value="Glyco_transf_61"/>
    <property type="match status" value="1"/>
</dbReference>
<comment type="caution">
    <text evidence="9">The sequence shown here is derived from an EMBL/GenBank/DDBJ whole genome shotgun (WGS) entry which is preliminary data.</text>
</comment>
<evidence type="ECO:0000256" key="3">
    <source>
        <dbReference type="ARBA" id="ARBA00022676"/>
    </source>
</evidence>
<protein>
    <recommendedName>
        <fullName evidence="8">Glycosyltransferase 61 catalytic domain-containing protein</fullName>
    </recommendedName>
</protein>
<reference evidence="9 10" key="1">
    <citation type="journal article" date="2022" name="Cell">
        <title>Repeat-based holocentromeres influence genome architecture and karyotype evolution.</title>
        <authorList>
            <person name="Hofstatter P.G."/>
            <person name="Thangavel G."/>
            <person name="Lux T."/>
            <person name="Neumann P."/>
            <person name="Vondrak T."/>
            <person name="Novak P."/>
            <person name="Zhang M."/>
            <person name="Costa L."/>
            <person name="Castellani M."/>
            <person name="Scott A."/>
            <person name="Toegelov H."/>
            <person name="Fuchs J."/>
            <person name="Mata-Sucre Y."/>
            <person name="Dias Y."/>
            <person name="Vanzela A.L.L."/>
            <person name="Huettel B."/>
            <person name="Almeida C.C.S."/>
            <person name="Simkova H."/>
            <person name="Souza G."/>
            <person name="Pedrosa-Harand A."/>
            <person name="Macas J."/>
            <person name="Mayer K.F.X."/>
            <person name="Houben A."/>
            <person name="Marques A."/>
        </authorList>
    </citation>
    <scope>NUCLEOTIDE SEQUENCE [LARGE SCALE GENOMIC DNA]</scope>
    <source>
        <strain evidence="9">RhyTen1mFocal</strain>
    </source>
</reference>
<name>A0AAD5Z3I8_9POAL</name>
<evidence type="ECO:0000256" key="6">
    <source>
        <dbReference type="SAM" id="MobiDB-lite"/>
    </source>
</evidence>
<keyword evidence="7" id="KW-0472">Membrane</keyword>
<keyword evidence="3" id="KW-0328">Glycosyltransferase</keyword>
<dbReference type="PANTHER" id="PTHR20961:SF90">
    <property type="entry name" value="OS04G0196600 PROTEIN"/>
    <property type="match status" value="1"/>
</dbReference>
<evidence type="ECO:0000256" key="1">
    <source>
        <dbReference type="ARBA" id="ARBA00004323"/>
    </source>
</evidence>
<dbReference type="GO" id="GO:0016763">
    <property type="term" value="F:pentosyltransferase activity"/>
    <property type="evidence" value="ECO:0007669"/>
    <property type="project" value="UniProtKB-ARBA"/>
</dbReference>
<dbReference type="GO" id="GO:0000139">
    <property type="term" value="C:Golgi membrane"/>
    <property type="evidence" value="ECO:0007669"/>
    <property type="project" value="UniProtKB-SubCell"/>
</dbReference>
<sequence length="607" mass="69557">MKGLRNNTRTSSRNYLGCGLILGIFFISLTYFTVSNQFASYTSKVATKSDAVHVIQFPSGEDDNLKEKHNKPKEEPLETVSTIEETEELDVGQDKSEKGKNDNLYQTPLVGEKSGDERKQEMELKKQREVIKQREEMQQKDVIEVQPTGIEREQETEKINVSEYKEETPKRDVIQVQPPETSNNLGDWRENLEKERMQKGIDQFNKGEKKDEVPFRLYDGPQNFGQPQPLIPLCDQSDAKFDLCDVIGDARTIGSASMVFLIPQNNGTPTQEYNIKPYSRKYLDDIKPVTVKSLEGPTDAPACSSRVNYPGLVIALGGLSGNYWHDFTDILIPLYIRSRQFNGEIQFLVTNNQPWWIIKYSKIFKALSRYEIVNFDQDYEVRCFPRVLVSYGSYKEFSIDPSRAPNSYSMVDFTKFLRRVYNLEREFPIKLRKNPGKKPRLMIISRGGSRKFVNMPEIVQLAERLGFEVTVIDPKPDIGLADIARTVNSFDVMLGAHGAGLTNCLFLPPNAVLIQVVPYGKIEHLAKMDFGDPAVDMNLNYLEYSISAEESSLLDVFGRDHELIKDPLAVHQRDWGQVAEWYLGKQDIKLDIQRFEPILWQALEFLK</sequence>
<feature type="domain" description="Glycosyltransferase 61 catalytic" evidence="8">
    <location>
        <begin position="417"/>
        <end position="514"/>
    </location>
</feature>
<keyword evidence="5" id="KW-0325">Glycoprotein</keyword>
<evidence type="ECO:0000256" key="7">
    <source>
        <dbReference type="SAM" id="Phobius"/>
    </source>
</evidence>
<dbReference type="InterPro" id="IPR007657">
    <property type="entry name" value="Glycosyltransferase_61"/>
</dbReference>
<dbReference type="Proteomes" id="UP001210211">
    <property type="component" value="Unassembled WGS sequence"/>
</dbReference>
<evidence type="ECO:0000256" key="5">
    <source>
        <dbReference type="ARBA" id="ARBA00023180"/>
    </source>
</evidence>
<evidence type="ECO:0000256" key="2">
    <source>
        <dbReference type="ARBA" id="ARBA00004881"/>
    </source>
</evidence>
<dbReference type="InterPro" id="IPR049625">
    <property type="entry name" value="Glyco_transf_61_cat"/>
</dbReference>
<keyword evidence="10" id="KW-1185">Reference proteome</keyword>
<feature type="region of interest" description="Disordered" evidence="6">
    <location>
        <begin position="61"/>
        <end position="118"/>
    </location>
</feature>